<evidence type="ECO:0000313" key="9">
    <source>
        <dbReference type="Proteomes" id="UP000663828"/>
    </source>
</evidence>
<evidence type="ECO:0000256" key="3">
    <source>
        <dbReference type="ARBA" id="ARBA00022771"/>
    </source>
</evidence>
<dbReference type="Pfam" id="PF13913">
    <property type="entry name" value="zf-C2HC_2"/>
    <property type="match status" value="2"/>
</dbReference>
<reference evidence="8" key="1">
    <citation type="submission" date="2021-02" db="EMBL/GenBank/DDBJ databases">
        <authorList>
            <person name="Nowell W R."/>
        </authorList>
    </citation>
    <scope>NUCLEOTIDE SEQUENCE</scope>
</reference>
<feature type="region of interest" description="Disordered" evidence="6">
    <location>
        <begin position="162"/>
        <end position="230"/>
    </location>
</feature>
<keyword evidence="4" id="KW-0862">Zinc</keyword>
<comment type="caution">
    <text evidence="8">The sequence shown here is derived from an EMBL/GenBank/DDBJ whole genome shotgun (WGS) entry which is preliminary data.</text>
</comment>
<keyword evidence="9" id="KW-1185">Reference proteome</keyword>
<dbReference type="InterPro" id="IPR026319">
    <property type="entry name" value="ZC2HC1A/B-like"/>
</dbReference>
<feature type="domain" description="C2HC/C3H-type" evidence="7">
    <location>
        <begin position="14"/>
        <end position="43"/>
    </location>
</feature>
<evidence type="ECO:0000256" key="1">
    <source>
        <dbReference type="ARBA" id="ARBA00022723"/>
    </source>
</evidence>
<keyword evidence="3 5" id="KW-0863">Zinc-finger</keyword>
<keyword evidence="1" id="KW-0479">Metal-binding</keyword>
<protein>
    <recommendedName>
        <fullName evidence="7">C2HC/C3H-type domain-containing protein</fullName>
    </recommendedName>
</protein>
<name>A0A814BNR5_ADIRI</name>
<evidence type="ECO:0000256" key="6">
    <source>
        <dbReference type="SAM" id="MobiDB-lite"/>
    </source>
</evidence>
<dbReference type="PANTHER" id="PTHR13555:SF5">
    <property type="entry name" value="ZINC-FINGER OF A C2HC-TYPE"/>
    <property type="match status" value="1"/>
</dbReference>
<evidence type="ECO:0000313" key="8">
    <source>
        <dbReference type="EMBL" id="CAF0928702.1"/>
    </source>
</evidence>
<dbReference type="Proteomes" id="UP000663828">
    <property type="component" value="Unassembled WGS sequence"/>
</dbReference>
<dbReference type="PROSITE" id="PS52027">
    <property type="entry name" value="ZF_C2HC_C3H"/>
    <property type="match status" value="2"/>
</dbReference>
<dbReference type="PANTHER" id="PTHR13555">
    <property type="entry name" value="C2H2 ZINC FINGER CGI-62-RELATED"/>
    <property type="match status" value="1"/>
</dbReference>
<dbReference type="InterPro" id="IPR049899">
    <property type="entry name" value="Znf_C2HC_C3H"/>
</dbReference>
<accession>A0A814BNR5</accession>
<feature type="domain" description="C2HC/C3H-type" evidence="7">
    <location>
        <begin position="129"/>
        <end position="158"/>
    </location>
</feature>
<evidence type="ECO:0000259" key="7">
    <source>
        <dbReference type="PROSITE" id="PS52027"/>
    </source>
</evidence>
<gene>
    <name evidence="8" type="ORF">XAT740_LOCUS9451</name>
</gene>
<evidence type="ECO:0000256" key="2">
    <source>
        <dbReference type="ARBA" id="ARBA00022737"/>
    </source>
</evidence>
<dbReference type="GO" id="GO:0008270">
    <property type="term" value="F:zinc ion binding"/>
    <property type="evidence" value="ECO:0007669"/>
    <property type="project" value="UniProtKB-KW"/>
</dbReference>
<proteinExistence type="predicted"/>
<evidence type="ECO:0000256" key="4">
    <source>
        <dbReference type="ARBA" id="ARBA00022833"/>
    </source>
</evidence>
<evidence type="ECO:0000256" key="5">
    <source>
        <dbReference type="PROSITE-ProRule" id="PRU01371"/>
    </source>
</evidence>
<dbReference type="EMBL" id="CAJNOR010000487">
    <property type="protein sequence ID" value="CAF0928702.1"/>
    <property type="molecule type" value="Genomic_DNA"/>
</dbReference>
<dbReference type="AlphaFoldDB" id="A0A814BNR5"/>
<sequence>MDDELTEYPKHHVDLQACQMCGRRFNIEKLSKHQAICRKVSNKTRKVFDAGKQRATDSDVPYKATQRTTQIYNGEVRAQDDRAMGKSKTIWREKHQRLVKSIREARSVTQSMKQGAPLPAFRPSEVPSDYVSCPCCHRNFNEHAAKRHIPFCQTQHERKHIQSTSKFKQQLDRGRTLPPQRLTNEDMYASPDDVYKNSYKTTKSAPMRSRRNPAEYQPIPAPPKTSNNDWRSRQRSFGANLNEQTIPATYYQTSNHDETYEPPFHRPAQQRMLMRTGRNQENTNLNVRARQKNDDASVYMRRLAPMPSAPSSYSQTRYHHSNNQYNSTRQTTIGRPPLAANFGNRCHDCGKTYLIPTARFCTECGSQR</sequence>
<keyword evidence="2" id="KW-0677">Repeat</keyword>
<organism evidence="8 9">
    <name type="scientific">Adineta ricciae</name>
    <name type="common">Rotifer</name>
    <dbReference type="NCBI Taxonomy" id="249248"/>
    <lineage>
        <taxon>Eukaryota</taxon>
        <taxon>Metazoa</taxon>
        <taxon>Spiralia</taxon>
        <taxon>Gnathifera</taxon>
        <taxon>Rotifera</taxon>
        <taxon>Eurotatoria</taxon>
        <taxon>Bdelloidea</taxon>
        <taxon>Adinetida</taxon>
        <taxon>Adinetidae</taxon>
        <taxon>Adineta</taxon>
    </lineage>
</organism>